<proteinExistence type="predicted"/>
<sequence length="180" mass="20732">MTIEALAKGYMTAPAYEAPISLVKEFRQFVIDLAKVELQGVNFEYVDYQPYFRGADLCLHDIKADFEQGNVKISAQYNESDLLGKDVNLIYRCIHERHHVKLDVDFGWEGECAIAAHIMSFTDNLLFKQLLYSEGLGQVAVRLHTGEFPDDQKVVLFDEEVIHCMEKTMKNVRNIRCQNH</sequence>
<organism evidence="1 2">
    <name type="scientific">Moorena producens PAL-8-15-08-1</name>
    <dbReference type="NCBI Taxonomy" id="1458985"/>
    <lineage>
        <taxon>Bacteria</taxon>
        <taxon>Bacillati</taxon>
        <taxon>Cyanobacteriota</taxon>
        <taxon>Cyanophyceae</taxon>
        <taxon>Coleofasciculales</taxon>
        <taxon>Coleofasciculaceae</taxon>
        <taxon>Moorena</taxon>
    </lineage>
</organism>
<dbReference type="EMBL" id="CP017599">
    <property type="protein sequence ID" value="AOX04358.1"/>
    <property type="molecule type" value="Genomic_DNA"/>
</dbReference>
<name>A0A1D8U3A7_9CYAN</name>
<reference evidence="2" key="1">
    <citation type="submission" date="2016-10" db="EMBL/GenBank/DDBJ databases">
        <title>Comparative genomics uncovers the prolific and rare metabolic potential of the cyanobacterial genus Moorea.</title>
        <authorList>
            <person name="Leao T."/>
            <person name="Castelao G."/>
            <person name="Korobeynikov A."/>
            <person name="Monroe E.A."/>
            <person name="Podell S."/>
            <person name="Glukhov E."/>
            <person name="Allen E."/>
            <person name="Gerwick W.H."/>
            <person name="Gerwick L."/>
        </authorList>
    </citation>
    <scope>NUCLEOTIDE SEQUENCE [LARGE SCALE GENOMIC DNA]</scope>
    <source>
        <strain evidence="2">PAL-8-15-08-1</strain>
    </source>
</reference>
<dbReference type="AlphaFoldDB" id="A0A1D8U3A7"/>
<accession>A0A1D8U3A7</accession>
<evidence type="ECO:0000313" key="2">
    <source>
        <dbReference type="Proteomes" id="UP000177870"/>
    </source>
</evidence>
<dbReference type="OrthoDB" id="458562at2"/>
<dbReference type="KEGG" id="mpro:BJP34_17030"/>
<dbReference type="Proteomes" id="UP000177870">
    <property type="component" value="Chromosome"/>
</dbReference>
<gene>
    <name evidence="1" type="ORF">BJP34_17030</name>
</gene>
<evidence type="ECO:0000313" key="1">
    <source>
        <dbReference type="EMBL" id="AOX04358.1"/>
    </source>
</evidence>
<dbReference type="RefSeq" id="WP_070396719.1">
    <property type="nucleotide sequence ID" value="NZ_CP017599.1"/>
</dbReference>
<protein>
    <submittedName>
        <fullName evidence="1">Uncharacterized protein</fullName>
    </submittedName>
</protein>